<dbReference type="AlphaFoldDB" id="A0A0E9XCP5"/>
<sequence length="42" mass="4831">MITGLSDNNLIFVVRKLAKKRFSPCDVRNPGQLRIPPDFLLF</sequence>
<accession>A0A0E9XCP5</accession>
<protein>
    <submittedName>
        <fullName evidence="1">Uncharacterized protein</fullName>
    </submittedName>
</protein>
<organism evidence="1">
    <name type="scientific">Anguilla anguilla</name>
    <name type="common">European freshwater eel</name>
    <name type="synonym">Muraena anguilla</name>
    <dbReference type="NCBI Taxonomy" id="7936"/>
    <lineage>
        <taxon>Eukaryota</taxon>
        <taxon>Metazoa</taxon>
        <taxon>Chordata</taxon>
        <taxon>Craniata</taxon>
        <taxon>Vertebrata</taxon>
        <taxon>Euteleostomi</taxon>
        <taxon>Actinopterygii</taxon>
        <taxon>Neopterygii</taxon>
        <taxon>Teleostei</taxon>
        <taxon>Anguilliformes</taxon>
        <taxon>Anguillidae</taxon>
        <taxon>Anguilla</taxon>
    </lineage>
</organism>
<reference evidence="1" key="1">
    <citation type="submission" date="2014-11" db="EMBL/GenBank/DDBJ databases">
        <authorList>
            <person name="Amaro Gonzalez C."/>
        </authorList>
    </citation>
    <scope>NUCLEOTIDE SEQUENCE</scope>
</reference>
<dbReference type="EMBL" id="GBXM01008173">
    <property type="protein sequence ID" value="JAI00405.1"/>
    <property type="molecule type" value="Transcribed_RNA"/>
</dbReference>
<name>A0A0E9XCP5_ANGAN</name>
<reference evidence="1" key="2">
    <citation type="journal article" date="2015" name="Fish Shellfish Immunol.">
        <title>Early steps in the European eel (Anguilla anguilla)-Vibrio vulnificus interaction in the gills: Role of the RtxA13 toxin.</title>
        <authorList>
            <person name="Callol A."/>
            <person name="Pajuelo D."/>
            <person name="Ebbesson L."/>
            <person name="Teles M."/>
            <person name="MacKenzie S."/>
            <person name="Amaro C."/>
        </authorList>
    </citation>
    <scope>NUCLEOTIDE SEQUENCE</scope>
</reference>
<evidence type="ECO:0000313" key="1">
    <source>
        <dbReference type="EMBL" id="JAI00405.1"/>
    </source>
</evidence>
<proteinExistence type="predicted"/>